<evidence type="ECO:0000256" key="1">
    <source>
        <dbReference type="SAM" id="Phobius"/>
    </source>
</evidence>
<accession>Z9JK01</accession>
<gene>
    <name evidence="2" type="ORF">AF72_07775</name>
</gene>
<keyword evidence="1" id="KW-1133">Transmembrane helix</keyword>
<evidence type="ECO:0000313" key="2">
    <source>
        <dbReference type="EMBL" id="EWS78052.1"/>
    </source>
</evidence>
<proteinExistence type="predicted"/>
<evidence type="ECO:0000313" key="3">
    <source>
        <dbReference type="Proteomes" id="UP000020406"/>
    </source>
</evidence>
<dbReference type="STRING" id="1444770.AF72_07775"/>
<reference evidence="2 3" key="1">
    <citation type="journal article" date="2014" name="Genome Announc.">
        <title>Draft Genome Sequence of Xylella fastidiosa Pear Leaf Scorch Strain in Taiwan.</title>
        <authorList>
            <person name="Su C.C."/>
            <person name="Deng W.L."/>
            <person name="Jan F.J."/>
            <person name="Chang C.J."/>
            <person name="Huang H."/>
            <person name="Chen J."/>
        </authorList>
    </citation>
    <scope>NUCLEOTIDE SEQUENCE [LARGE SCALE GENOMIC DNA]</scope>
    <source>
        <strain evidence="2 3">PLS229</strain>
    </source>
</reference>
<name>Z9JK01_9GAMM</name>
<keyword evidence="1" id="KW-0812">Transmembrane</keyword>
<dbReference type="PATRIC" id="fig|1444770.3.peg.1844"/>
<feature type="transmembrane region" description="Helical" evidence="1">
    <location>
        <begin position="27"/>
        <end position="49"/>
    </location>
</feature>
<protein>
    <submittedName>
        <fullName evidence="2">Uncharacterized protein</fullName>
    </submittedName>
</protein>
<comment type="caution">
    <text evidence="2">The sequence shown here is derived from an EMBL/GenBank/DDBJ whole genome shotgun (WGS) entry which is preliminary data.</text>
</comment>
<dbReference type="Proteomes" id="UP000020406">
    <property type="component" value="Unassembled WGS sequence"/>
</dbReference>
<organism evidence="2 3">
    <name type="scientific">Xylella taiwanensis</name>
    <dbReference type="NCBI Taxonomy" id="1444770"/>
    <lineage>
        <taxon>Bacteria</taxon>
        <taxon>Pseudomonadati</taxon>
        <taxon>Pseudomonadota</taxon>
        <taxon>Gammaproteobacteria</taxon>
        <taxon>Lysobacterales</taxon>
        <taxon>Lysobacteraceae</taxon>
        <taxon>Xylella</taxon>
    </lineage>
</organism>
<dbReference type="KEGG" id="xtw:AB672_05940"/>
<sequence>MTAYTRHICGVDQRFYTLRSLKRKVEILKMMLLGVAMTDIVALVAKAFFDSSWDFTPERNCRYLSCAAWSQAKLAMRAEAYELLYQHQLRCDVAVPVPF</sequence>
<keyword evidence="1" id="KW-0472">Membrane</keyword>
<dbReference type="AlphaFoldDB" id="Z9JK01"/>
<dbReference type="EMBL" id="JDSQ01000011">
    <property type="protein sequence ID" value="EWS78052.1"/>
    <property type="molecule type" value="Genomic_DNA"/>
</dbReference>